<keyword evidence="4 8" id="KW-0732">Signal</keyword>
<keyword evidence="3" id="KW-1003">Cell membrane</keyword>
<evidence type="ECO:0000256" key="4">
    <source>
        <dbReference type="ARBA" id="ARBA00022729"/>
    </source>
</evidence>
<dbReference type="PROSITE" id="PS51257">
    <property type="entry name" value="PROKAR_LIPOPROTEIN"/>
    <property type="match status" value="1"/>
</dbReference>
<evidence type="ECO:0000256" key="3">
    <source>
        <dbReference type="ARBA" id="ARBA00022475"/>
    </source>
</evidence>
<keyword evidence="6" id="KW-0449">Lipoprotein</keyword>
<dbReference type="RefSeq" id="WP_117450315.1">
    <property type="nucleotide sequence ID" value="NZ_CABJDD010000001.1"/>
</dbReference>
<evidence type="ECO:0000256" key="5">
    <source>
        <dbReference type="ARBA" id="ARBA00023136"/>
    </source>
</evidence>
<dbReference type="EMBL" id="WQPS01000005">
    <property type="protein sequence ID" value="MBT9809325.1"/>
    <property type="molecule type" value="Genomic_DNA"/>
</dbReference>
<evidence type="ECO:0000256" key="8">
    <source>
        <dbReference type="SAM" id="SignalP"/>
    </source>
</evidence>
<evidence type="ECO:0000256" key="2">
    <source>
        <dbReference type="ARBA" id="ARBA00008610"/>
    </source>
</evidence>
<evidence type="ECO:0000313" key="11">
    <source>
        <dbReference type="Proteomes" id="UP000708338"/>
    </source>
</evidence>
<accession>A0AA41FD49</accession>
<comment type="similarity">
    <text evidence="2">Belongs to the BMP lipoprotein family.</text>
</comment>
<organism evidence="10 11">
    <name type="scientific">Enterocloster citroniae</name>
    <dbReference type="NCBI Taxonomy" id="358743"/>
    <lineage>
        <taxon>Bacteria</taxon>
        <taxon>Bacillati</taxon>
        <taxon>Bacillota</taxon>
        <taxon>Clostridia</taxon>
        <taxon>Lachnospirales</taxon>
        <taxon>Lachnospiraceae</taxon>
        <taxon>Enterocloster</taxon>
    </lineage>
</organism>
<dbReference type="InterPro" id="IPR028082">
    <property type="entry name" value="Peripla_BP_I"/>
</dbReference>
<evidence type="ECO:0000256" key="6">
    <source>
        <dbReference type="ARBA" id="ARBA00023288"/>
    </source>
</evidence>
<keyword evidence="5" id="KW-0472">Membrane</keyword>
<feature type="domain" description="ABC transporter substrate-binding protein PnrA-like" evidence="9">
    <location>
        <begin position="64"/>
        <end position="378"/>
    </location>
</feature>
<protein>
    <submittedName>
        <fullName evidence="10">BMP family ABC transporter substrate-binding protein</fullName>
    </submittedName>
</protein>
<dbReference type="InterPro" id="IPR050957">
    <property type="entry name" value="BMP_lipoprotein"/>
</dbReference>
<reference evidence="10" key="1">
    <citation type="journal article" date="2021" name="Gut Microbes">
        <title>A synthetic consortium of 100 gut commensals modulates the composition and function in a colon model of the microbiome of elderly subjects.</title>
        <authorList>
            <person name="Perez M."/>
            <person name="Ntemiri A."/>
            <person name="Tan H."/>
            <person name="Harris H.M.B."/>
            <person name="Roager H.M."/>
            <person name="Ribiere C."/>
            <person name="O'Toole P.W."/>
        </authorList>
    </citation>
    <scope>NUCLEOTIDE SEQUENCE</scope>
    <source>
        <strain evidence="10">MCC335</strain>
    </source>
</reference>
<dbReference type="GO" id="GO:0005886">
    <property type="term" value="C:plasma membrane"/>
    <property type="evidence" value="ECO:0007669"/>
    <property type="project" value="UniProtKB-SubCell"/>
</dbReference>
<dbReference type="Gene3D" id="3.40.50.2300">
    <property type="match status" value="2"/>
</dbReference>
<proteinExistence type="inferred from homology"/>
<evidence type="ECO:0000259" key="9">
    <source>
        <dbReference type="Pfam" id="PF02608"/>
    </source>
</evidence>
<dbReference type="Proteomes" id="UP000708338">
    <property type="component" value="Unassembled WGS sequence"/>
</dbReference>
<feature type="chain" id="PRO_5041311240" evidence="8">
    <location>
        <begin position="27"/>
        <end position="398"/>
    </location>
</feature>
<sequence>MKKRIVSTVLAAAMAASMLAGCGSSAKETVAAAGKQEQSGDAVAEKDKAESADPADADASGKKLKVVYLCNGNLGDKGFNDSAASGMQMLADQMGAEVKTIEMGRDETSYEGNYLDVSEQDWDMIVSGTWSVKELAQDIASQFPEKNYLIFDVSVDRDVVTDGNMMGVNYYSNQAAFLSGVLAAKMLDSGDAKIDASKKILGFVGSMDTSNINDFLVGYLEGVQYVDPEIKVVTSYVGSFEDVSKCMEMTTQLYNQGAQVVYAPASQSILGAVTAAQKSDKYLIACDQDLYSELKESDPQLAANVISSSLKNVGESIYTSVKAWSEGTMTLDQDYILGLDSGAVGLAENENYKAIVPEEIQKFIDETEQKIINGDIAVGTAFDMSTEDVAALRDGMKP</sequence>
<evidence type="ECO:0000256" key="7">
    <source>
        <dbReference type="SAM" id="MobiDB-lite"/>
    </source>
</evidence>
<name>A0AA41FD49_9FIRM</name>
<comment type="caution">
    <text evidence="10">The sequence shown here is derived from an EMBL/GenBank/DDBJ whole genome shotgun (WGS) entry which is preliminary data.</text>
</comment>
<feature type="region of interest" description="Disordered" evidence="7">
    <location>
        <begin position="33"/>
        <end position="56"/>
    </location>
</feature>
<evidence type="ECO:0000256" key="1">
    <source>
        <dbReference type="ARBA" id="ARBA00004193"/>
    </source>
</evidence>
<evidence type="ECO:0000313" key="10">
    <source>
        <dbReference type="EMBL" id="MBT9809325.1"/>
    </source>
</evidence>
<dbReference type="AlphaFoldDB" id="A0AA41FD49"/>
<dbReference type="PANTHER" id="PTHR34296">
    <property type="entry name" value="TRANSCRIPTIONAL ACTIVATOR PROTEIN MED"/>
    <property type="match status" value="1"/>
</dbReference>
<dbReference type="SUPFAM" id="SSF53822">
    <property type="entry name" value="Periplasmic binding protein-like I"/>
    <property type="match status" value="1"/>
</dbReference>
<dbReference type="InterPro" id="IPR003760">
    <property type="entry name" value="PnrA-like"/>
</dbReference>
<dbReference type="Pfam" id="PF02608">
    <property type="entry name" value="Bmp"/>
    <property type="match status" value="1"/>
</dbReference>
<gene>
    <name evidence="10" type="ORF">GPL26_06640</name>
</gene>
<dbReference type="PANTHER" id="PTHR34296:SF2">
    <property type="entry name" value="ABC TRANSPORTER GUANOSINE-BINDING PROTEIN NUPN"/>
    <property type="match status" value="1"/>
</dbReference>
<feature type="signal peptide" evidence="8">
    <location>
        <begin position="1"/>
        <end position="26"/>
    </location>
</feature>
<comment type="subcellular location">
    <subcellularLocation>
        <location evidence="1">Cell membrane</location>
        <topology evidence="1">Lipid-anchor</topology>
    </subcellularLocation>
</comment>